<dbReference type="GO" id="GO:0000287">
    <property type="term" value="F:magnesium ion binding"/>
    <property type="evidence" value="ECO:0007669"/>
    <property type="project" value="TreeGrafter"/>
</dbReference>
<organism evidence="9 10">
    <name type="scientific">Geobacillus kaustophilus</name>
    <dbReference type="NCBI Taxonomy" id="1462"/>
    <lineage>
        <taxon>Bacteria</taxon>
        <taxon>Bacillati</taxon>
        <taxon>Bacillota</taxon>
        <taxon>Bacilli</taxon>
        <taxon>Bacillales</taxon>
        <taxon>Anoxybacillaceae</taxon>
        <taxon>Geobacillus</taxon>
        <taxon>Geobacillus thermoleovorans group</taxon>
    </lineage>
</organism>
<dbReference type="Pfam" id="PF01544">
    <property type="entry name" value="CorA"/>
    <property type="match status" value="1"/>
</dbReference>
<comment type="similarity">
    <text evidence="2 8">Belongs to the CorA metal ion transporter (MIT) (TC 1.A.35) family.</text>
</comment>
<gene>
    <name evidence="8 9" type="primary">corA</name>
    <name evidence="9" type="ORF">LG52_2093</name>
</gene>
<dbReference type="InterPro" id="IPR004488">
    <property type="entry name" value="Mg/Co-transport_prot_CorA"/>
</dbReference>
<dbReference type="InterPro" id="IPR045861">
    <property type="entry name" value="CorA_cytoplasmic_dom"/>
</dbReference>
<sequence length="333" mass="39909">MMAMIRTCVVTKEFEILYDVDLTLVNSPDVSWYWVDFHEPTDEESALLASFFRFHPLAIEDCLEYVQRPKLDFYDRYLFVVLHAIAGMTLEAEEVDLFVGQNFIVSFHKSPIHAVDEVWERLKHEEHIQQGPFHVMYRLIDKLVDDYFPPLYHIEDVLNDLEENTNNEPIHDIIEKVFDIRGDLSKLRRTIVPMRDLLYRIIHSDRLQRMKERQLYFHDIYDHLLKLSEMIETNREITADIRDSYLSLNSNRMNNIMMTFTAITTIFMPLSFIAGIYGMNFDYMPELHWKYGYFVVLAAMAVIGMTMFVWFKRNGWFQLLKSDWAKEERERRQ</sequence>
<evidence type="ECO:0000256" key="7">
    <source>
        <dbReference type="ARBA" id="ARBA00023136"/>
    </source>
</evidence>
<dbReference type="PANTHER" id="PTHR46494">
    <property type="entry name" value="CORA FAMILY METAL ION TRANSPORTER (EUROFUNG)"/>
    <property type="match status" value="1"/>
</dbReference>
<dbReference type="SUPFAM" id="SSF143865">
    <property type="entry name" value="CorA soluble domain-like"/>
    <property type="match status" value="1"/>
</dbReference>
<feature type="transmembrane region" description="Helical" evidence="8">
    <location>
        <begin position="291"/>
        <end position="311"/>
    </location>
</feature>
<dbReference type="EMBL" id="JYBP01000003">
    <property type="protein sequence ID" value="KJE28740.1"/>
    <property type="molecule type" value="Genomic_DNA"/>
</dbReference>
<evidence type="ECO:0000256" key="2">
    <source>
        <dbReference type="ARBA" id="ARBA00009765"/>
    </source>
</evidence>
<dbReference type="GO" id="GO:0005886">
    <property type="term" value="C:plasma membrane"/>
    <property type="evidence" value="ECO:0007669"/>
    <property type="project" value="UniProtKB-SubCell"/>
</dbReference>
<dbReference type="PATRIC" id="fig|1462.6.peg.2349"/>
<comment type="subcellular location">
    <subcellularLocation>
        <location evidence="1">Cell membrane</location>
        <topology evidence="1">Multi-pass membrane protein</topology>
    </subcellularLocation>
    <subcellularLocation>
        <location evidence="8">Membrane</location>
        <topology evidence="8">Multi-pass membrane protein</topology>
    </subcellularLocation>
</comment>
<dbReference type="CDD" id="cd12831">
    <property type="entry name" value="TmCorA-like_u2"/>
    <property type="match status" value="1"/>
</dbReference>
<dbReference type="Gene3D" id="1.20.58.340">
    <property type="entry name" value="Magnesium transport protein CorA, transmembrane region"/>
    <property type="match status" value="2"/>
</dbReference>
<protein>
    <recommendedName>
        <fullName evidence="8">Magnesium transport protein CorA</fullName>
    </recommendedName>
</protein>
<name>A0A0D8BX94_GEOKU</name>
<keyword evidence="8" id="KW-0460">Magnesium</keyword>
<dbReference type="SUPFAM" id="SSF144083">
    <property type="entry name" value="Magnesium transport protein CorA, transmembrane region"/>
    <property type="match status" value="1"/>
</dbReference>
<comment type="function">
    <text evidence="8">Mediates influx of magnesium ions.</text>
</comment>
<reference evidence="9 10" key="1">
    <citation type="submission" date="2015-01" db="EMBL/GenBank/DDBJ databases">
        <authorList>
            <person name="Filippidou S."/>
            <person name="Jeanneret N."/>
            <person name="Russel-Delif L."/>
            <person name="Junier T."/>
            <person name="Wunderlin T."/>
            <person name="Molina V."/>
            <person name="Johnson S.L."/>
            <person name="Davenport K.W."/>
            <person name="Chain P.S."/>
            <person name="Dorador C."/>
            <person name="Junier P."/>
        </authorList>
    </citation>
    <scope>NUCLEOTIDE SEQUENCE [LARGE SCALE GENOMIC DNA]</scope>
    <source>
        <strain evidence="9 10">Et7/4</strain>
    </source>
</reference>
<evidence type="ECO:0000256" key="4">
    <source>
        <dbReference type="ARBA" id="ARBA00022475"/>
    </source>
</evidence>
<evidence type="ECO:0000256" key="6">
    <source>
        <dbReference type="ARBA" id="ARBA00022989"/>
    </source>
</evidence>
<keyword evidence="7 8" id="KW-0472">Membrane</keyword>
<dbReference type="FunFam" id="1.20.58.340:FF:000012">
    <property type="entry name" value="Magnesium transport protein CorA"/>
    <property type="match status" value="1"/>
</dbReference>
<dbReference type="InterPro" id="IPR002523">
    <property type="entry name" value="MgTranspt_CorA/ZnTranspt_ZntB"/>
</dbReference>
<dbReference type="GO" id="GO:0050897">
    <property type="term" value="F:cobalt ion binding"/>
    <property type="evidence" value="ECO:0007669"/>
    <property type="project" value="TreeGrafter"/>
</dbReference>
<dbReference type="GO" id="GO:0015095">
    <property type="term" value="F:magnesium ion transmembrane transporter activity"/>
    <property type="evidence" value="ECO:0007669"/>
    <property type="project" value="UniProtKB-UniRule"/>
</dbReference>
<dbReference type="InterPro" id="IPR045863">
    <property type="entry name" value="CorA_TM1_TM2"/>
</dbReference>
<dbReference type="PANTHER" id="PTHR46494:SF1">
    <property type="entry name" value="CORA FAMILY METAL ION TRANSPORTER (EUROFUNG)"/>
    <property type="match status" value="1"/>
</dbReference>
<keyword evidence="6 8" id="KW-1133">Transmembrane helix</keyword>
<evidence type="ECO:0000313" key="9">
    <source>
        <dbReference type="EMBL" id="KJE28740.1"/>
    </source>
</evidence>
<evidence type="ECO:0000256" key="8">
    <source>
        <dbReference type="RuleBase" id="RU362010"/>
    </source>
</evidence>
<dbReference type="AlphaFoldDB" id="A0A0D8BX94"/>
<evidence type="ECO:0000256" key="3">
    <source>
        <dbReference type="ARBA" id="ARBA00022448"/>
    </source>
</evidence>
<evidence type="ECO:0000256" key="1">
    <source>
        <dbReference type="ARBA" id="ARBA00004651"/>
    </source>
</evidence>
<keyword evidence="3 8" id="KW-0813">Transport</keyword>
<keyword evidence="8" id="KW-0406">Ion transport</keyword>
<feature type="transmembrane region" description="Helical" evidence="8">
    <location>
        <begin position="256"/>
        <end position="279"/>
    </location>
</feature>
<evidence type="ECO:0000313" key="10">
    <source>
        <dbReference type="Proteomes" id="UP000032522"/>
    </source>
</evidence>
<comment type="caution">
    <text evidence="9">The sequence shown here is derived from an EMBL/GenBank/DDBJ whole genome shotgun (WGS) entry which is preliminary data.</text>
</comment>
<keyword evidence="5 8" id="KW-0812">Transmembrane</keyword>
<evidence type="ECO:0000256" key="5">
    <source>
        <dbReference type="ARBA" id="ARBA00022692"/>
    </source>
</evidence>
<dbReference type="GO" id="GO:0015087">
    <property type="term" value="F:cobalt ion transmembrane transporter activity"/>
    <property type="evidence" value="ECO:0007669"/>
    <property type="project" value="UniProtKB-UniRule"/>
</dbReference>
<dbReference type="Gene3D" id="3.30.460.20">
    <property type="entry name" value="CorA soluble domain-like"/>
    <property type="match status" value="1"/>
</dbReference>
<proteinExistence type="inferred from homology"/>
<keyword evidence="4 8" id="KW-1003">Cell membrane</keyword>
<accession>A0A0D8BX94</accession>
<dbReference type="NCBIfam" id="TIGR00383">
    <property type="entry name" value="corA"/>
    <property type="match status" value="1"/>
</dbReference>
<dbReference type="Proteomes" id="UP000032522">
    <property type="component" value="Unassembled WGS sequence"/>
</dbReference>